<organism evidence="17 18">
    <name type="scientific">Erpetoichthys calabaricus</name>
    <name type="common">Rope fish</name>
    <name type="synonym">Calamoichthys calabaricus</name>
    <dbReference type="NCBI Taxonomy" id="27687"/>
    <lineage>
        <taxon>Eukaryota</taxon>
        <taxon>Metazoa</taxon>
        <taxon>Chordata</taxon>
        <taxon>Craniata</taxon>
        <taxon>Vertebrata</taxon>
        <taxon>Euteleostomi</taxon>
        <taxon>Actinopterygii</taxon>
        <taxon>Polypteriformes</taxon>
        <taxon>Polypteridae</taxon>
        <taxon>Erpetoichthys</taxon>
    </lineage>
</organism>
<keyword evidence="10 13" id="KW-0206">Cytoskeleton</keyword>
<evidence type="ECO:0000256" key="8">
    <source>
        <dbReference type="ARBA" id="ARBA00022949"/>
    </source>
</evidence>
<dbReference type="GO" id="GO:0005921">
    <property type="term" value="C:gap junction"/>
    <property type="evidence" value="ECO:0007669"/>
    <property type="project" value="UniProtKB-SubCell"/>
</dbReference>
<reference evidence="17" key="2">
    <citation type="submission" date="2025-09" db="UniProtKB">
        <authorList>
            <consortium name="Ensembl"/>
        </authorList>
    </citation>
    <scope>IDENTIFICATION</scope>
</reference>
<dbReference type="PROSITE" id="PS50021">
    <property type="entry name" value="CH"/>
    <property type="match status" value="1"/>
</dbReference>
<dbReference type="PANTHER" id="PTHR23167">
    <property type="entry name" value="CALPONIN HOMOLOGY DOMAIN-CONTAINING PROTEIN DDB_G0272472-RELATED"/>
    <property type="match status" value="1"/>
</dbReference>
<feature type="region of interest" description="Disordered" evidence="15">
    <location>
        <begin position="1"/>
        <end position="64"/>
    </location>
</feature>
<evidence type="ECO:0000256" key="13">
    <source>
        <dbReference type="RuleBase" id="RU367063"/>
    </source>
</evidence>
<evidence type="ECO:0000256" key="3">
    <source>
        <dbReference type="ARBA" id="ARBA00011235"/>
    </source>
</evidence>
<comment type="similarity">
    <text evidence="2 13">Belongs to the cytospin-A family.</text>
</comment>
<dbReference type="InterPro" id="IPR050540">
    <property type="entry name" value="F-actin_Monoox_Mical"/>
</dbReference>
<evidence type="ECO:0000256" key="11">
    <source>
        <dbReference type="ARBA" id="ARBA00023306"/>
    </source>
</evidence>
<dbReference type="Gene3D" id="1.10.418.10">
    <property type="entry name" value="Calponin-like domain"/>
    <property type="match status" value="1"/>
</dbReference>
<keyword evidence="18" id="KW-1185">Reference proteome</keyword>
<name>A0A8C4T6D3_ERPCA</name>
<evidence type="ECO:0000256" key="4">
    <source>
        <dbReference type="ARBA" id="ARBA00015657"/>
    </source>
</evidence>
<dbReference type="GeneID" id="114643361"/>
<dbReference type="Ensembl" id="ENSECRT00000026822.1">
    <property type="protein sequence ID" value="ENSECRP00000026276.1"/>
    <property type="gene ID" value="ENSECRG00000017759.1"/>
</dbReference>
<sequence>MGNSSTRETTSAAPDTHRTGDQGSVDHAAYVPHSFHSDQASSCSPVKPQGIDGRSSGKIMGPSPGALLSSTINVKSRKDSLPVHYCEDYPGSPETSIASVTDSTGSYSDECEPVQTGSWNGHHNAAGTTKMFVPTGSKDSACISFQSSAELESSMAQNVTEDSTLDYTGEKDSGIDQSVLNDGSIIHWSEMNNGDQSILKQKVKHESGVQDYWKNDWNASVVNTDVVKSLLIERDGLLIEIKMLKQKMQVDQEEWRQFQSDLQVAVSVADRIKCEAEDELAALRKKHNETYAELVSLHEEHSRILKEMSELNISYQDKLKELLAAKESAKALFALKMSNQETERELVTLRATHQKTVEELMRATEKCHEMETELNEIRADRQERRSFSQVAKETRTVCSSNEYMEGLKRLKTNATEFPPSLQHSLMNGNSPHFVAAHSTMLVSTGQKNDNRSWRMAKQIEYFNHNTALKKDSIPVHLDVVSVDQASSFRNDEMKDSIGMHVKRHGSSKRNSLLHWCQSKTEGYKNIEITNFSSSWTDGLAFCAVYHTYLPSHINYSKLRPQDKKENLSLAFKTGERVGIPAKLTVDEMVKGEGPDWQRVLDYVESIYMHFET</sequence>
<feature type="coiled-coil region" evidence="14">
    <location>
        <begin position="280"/>
        <end position="380"/>
    </location>
</feature>
<dbReference type="FunFam" id="1.10.418.10:FF:000020">
    <property type="entry name" value="Cytospin-A isoform 1"/>
    <property type="match status" value="1"/>
</dbReference>
<evidence type="ECO:0000256" key="15">
    <source>
        <dbReference type="SAM" id="MobiDB-lite"/>
    </source>
</evidence>
<keyword evidence="8 13" id="KW-0965">Cell junction</keyword>
<dbReference type="AlphaFoldDB" id="A0A8C4T6D3"/>
<gene>
    <name evidence="17" type="primary">si:ch211-195o20.7</name>
</gene>
<dbReference type="GO" id="GO:0051301">
    <property type="term" value="P:cell division"/>
    <property type="evidence" value="ECO:0007669"/>
    <property type="project" value="UniProtKB-UniRule"/>
</dbReference>
<dbReference type="InterPro" id="IPR036872">
    <property type="entry name" value="CH_dom_sf"/>
</dbReference>
<dbReference type="GeneTree" id="ENSGT00940000153592"/>
<dbReference type="RefSeq" id="XP_028647781.1">
    <property type="nucleotide sequence ID" value="XM_028791948.2"/>
</dbReference>
<evidence type="ECO:0000259" key="16">
    <source>
        <dbReference type="PROSITE" id="PS50021"/>
    </source>
</evidence>
<protein>
    <recommendedName>
        <fullName evidence="4 13">Cytospin-A</fullName>
    </recommendedName>
</protein>
<keyword evidence="6 13" id="KW-0132">Cell division</keyword>
<keyword evidence="7 13" id="KW-0303">Gap junction</keyword>
<comment type="subunit">
    <text evidence="3 13">May interact with both microtubules and actin cytoskeleton.</text>
</comment>
<evidence type="ECO:0000256" key="10">
    <source>
        <dbReference type="ARBA" id="ARBA00023212"/>
    </source>
</evidence>
<dbReference type="PANTHER" id="PTHR23167:SF18">
    <property type="entry name" value="CYTOSPIN-A"/>
    <property type="match status" value="1"/>
</dbReference>
<reference evidence="17" key="1">
    <citation type="submission" date="2025-08" db="UniProtKB">
        <authorList>
            <consortium name="Ensembl"/>
        </authorList>
    </citation>
    <scope>IDENTIFICATION</scope>
</reference>
<keyword evidence="5 13" id="KW-0963">Cytoplasm</keyword>
<dbReference type="InterPro" id="IPR001715">
    <property type="entry name" value="CH_dom"/>
</dbReference>
<evidence type="ECO:0000256" key="14">
    <source>
        <dbReference type="SAM" id="Coils"/>
    </source>
</evidence>
<evidence type="ECO:0000256" key="2">
    <source>
        <dbReference type="ARBA" id="ARBA00009452"/>
    </source>
</evidence>
<accession>A0A8C4T6D3</accession>
<feature type="domain" description="Calponin-homology (CH)" evidence="16">
    <location>
        <begin position="506"/>
        <end position="611"/>
    </location>
</feature>
<feature type="compositionally biased region" description="Polar residues" evidence="15">
    <location>
        <begin position="1"/>
        <end position="13"/>
    </location>
</feature>
<evidence type="ECO:0000256" key="5">
    <source>
        <dbReference type="ARBA" id="ARBA00022490"/>
    </source>
</evidence>
<evidence type="ECO:0000256" key="12">
    <source>
        <dbReference type="ARBA" id="ARBA00025131"/>
    </source>
</evidence>
<evidence type="ECO:0000256" key="9">
    <source>
        <dbReference type="ARBA" id="ARBA00023054"/>
    </source>
</evidence>
<evidence type="ECO:0000256" key="6">
    <source>
        <dbReference type="ARBA" id="ARBA00022618"/>
    </source>
</evidence>
<dbReference type="Pfam" id="PF00307">
    <property type="entry name" value="CH"/>
    <property type="match status" value="1"/>
</dbReference>
<dbReference type="OrthoDB" id="21607at2759"/>
<keyword evidence="9 14" id="KW-0175">Coiled coil</keyword>
<dbReference type="GO" id="GO:0005819">
    <property type="term" value="C:spindle"/>
    <property type="evidence" value="ECO:0007669"/>
    <property type="project" value="UniProtKB-SubCell"/>
</dbReference>
<keyword evidence="11 13" id="KW-0131">Cell cycle</keyword>
<evidence type="ECO:0000256" key="1">
    <source>
        <dbReference type="ARBA" id="ARBA00004186"/>
    </source>
</evidence>
<dbReference type="SMART" id="SM00033">
    <property type="entry name" value="CH"/>
    <property type="match status" value="1"/>
</dbReference>
<evidence type="ECO:0000256" key="7">
    <source>
        <dbReference type="ARBA" id="ARBA00022868"/>
    </source>
</evidence>
<comment type="subcellular location">
    <subcellularLocation>
        <location evidence="1 13">Cytoplasm</location>
        <location evidence="1 13">Cytoskeleton</location>
        <location evidence="1 13">Spindle</location>
    </subcellularLocation>
    <subcellularLocation>
        <location evidence="13">Cytoplasm</location>
        <location evidence="13">Cytoskeleton</location>
    </subcellularLocation>
    <subcellularLocation>
        <location evidence="13">Cell junction</location>
        <location evidence="13">Gap junction</location>
    </subcellularLocation>
</comment>
<dbReference type="GO" id="GO:0005737">
    <property type="term" value="C:cytoplasm"/>
    <property type="evidence" value="ECO:0007669"/>
    <property type="project" value="UniProtKB-UniRule"/>
</dbReference>
<dbReference type="SUPFAM" id="SSF47576">
    <property type="entry name" value="Calponin-homology domain, CH-domain"/>
    <property type="match status" value="1"/>
</dbReference>
<proteinExistence type="inferred from homology"/>
<comment type="function">
    <text evidence="12 13">Involved in cytokinesis and spindle organization. May play a role in actin cytoskeleton organization and microtubule stabilization and hence required for proper cell adhesion and migration.</text>
</comment>
<evidence type="ECO:0000313" key="18">
    <source>
        <dbReference type="Proteomes" id="UP000694620"/>
    </source>
</evidence>
<evidence type="ECO:0000313" key="17">
    <source>
        <dbReference type="Ensembl" id="ENSECRP00000026276.1"/>
    </source>
</evidence>
<dbReference type="Proteomes" id="UP000694620">
    <property type="component" value="Unassembled WGS sequence"/>
</dbReference>